<feature type="region of interest" description="Disordered" evidence="1">
    <location>
        <begin position="92"/>
        <end position="180"/>
    </location>
</feature>
<feature type="compositionally biased region" description="Pro residues" evidence="1">
    <location>
        <begin position="151"/>
        <end position="169"/>
    </location>
</feature>
<evidence type="ECO:0000313" key="4">
    <source>
        <dbReference type="Proteomes" id="UP000659767"/>
    </source>
</evidence>
<feature type="transmembrane region" description="Helical" evidence="2">
    <location>
        <begin position="72"/>
        <end position="91"/>
    </location>
</feature>
<protein>
    <recommendedName>
        <fullName evidence="5">Cellulase</fullName>
    </recommendedName>
</protein>
<evidence type="ECO:0000313" key="3">
    <source>
        <dbReference type="EMBL" id="GGS66910.1"/>
    </source>
</evidence>
<keyword evidence="2" id="KW-0472">Membrane</keyword>
<keyword evidence="2" id="KW-0812">Transmembrane</keyword>
<feature type="compositionally biased region" description="Low complexity" evidence="1">
    <location>
        <begin position="103"/>
        <end position="113"/>
    </location>
</feature>
<gene>
    <name evidence="3" type="ORF">GCM10010253_47170</name>
</gene>
<evidence type="ECO:0000256" key="1">
    <source>
        <dbReference type="SAM" id="MobiDB-lite"/>
    </source>
</evidence>
<feature type="compositionally biased region" description="Pro residues" evidence="1">
    <location>
        <begin position="114"/>
        <end position="142"/>
    </location>
</feature>
<organism evidence="3 4">
    <name type="scientific">Streptomyces badius</name>
    <dbReference type="NCBI Taxonomy" id="1941"/>
    <lineage>
        <taxon>Bacteria</taxon>
        <taxon>Bacillati</taxon>
        <taxon>Actinomycetota</taxon>
        <taxon>Actinomycetes</taxon>
        <taxon>Kitasatosporales</taxon>
        <taxon>Streptomycetaceae</taxon>
        <taxon>Streptomyces</taxon>
    </lineage>
</organism>
<keyword evidence="4" id="KW-1185">Reference proteome</keyword>
<name>A0ABQ2THU0_STRBA</name>
<dbReference type="EMBL" id="BMSZ01000014">
    <property type="protein sequence ID" value="GGS66910.1"/>
    <property type="molecule type" value="Genomic_DNA"/>
</dbReference>
<reference evidence="4" key="1">
    <citation type="journal article" date="2019" name="Int. J. Syst. Evol. Microbiol.">
        <title>The Global Catalogue of Microorganisms (GCM) 10K type strain sequencing project: providing services to taxonomists for standard genome sequencing and annotation.</title>
        <authorList>
            <consortium name="The Broad Institute Genomics Platform"/>
            <consortium name="The Broad Institute Genome Sequencing Center for Infectious Disease"/>
            <person name="Wu L."/>
            <person name="Ma J."/>
        </authorList>
    </citation>
    <scope>NUCLEOTIDE SEQUENCE [LARGE SCALE GENOMIC DNA]</scope>
    <source>
        <strain evidence="4">JCM 4350</strain>
    </source>
</reference>
<accession>A0ABQ2THU0</accession>
<dbReference type="Proteomes" id="UP000659767">
    <property type="component" value="Unassembled WGS sequence"/>
</dbReference>
<dbReference type="RefSeq" id="WP_234428031.1">
    <property type="nucleotide sequence ID" value="NZ_BMSZ01000014.1"/>
</dbReference>
<comment type="caution">
    <text evidence="3">The sequence shown here is derived from an EMBL/GenBank/DDBJ whole genome shotgun (WGS) entry which is preliminary data.</text>
</comment>
<evidence type="ECO:0008006" key="5">
    <source>
        <dbReference type="Google" id="ProtNLM"/>
    </source>
</evidence>
<feature type="region of interest" description="Disordered" evidence="1">
    <location>
        <begin position="1"/>
        <end position="33"/>
    </location>
</feature>
<sequence>MTPEPHEHLPRPRRGEEPGRAEEQVRDEEPGRDEELFRDALHRTVGALSLQPDLVSDAVREGHRRRSRSRGFAVAGTFVAVTALTLGLSALGPRLLPAPDTGPAAPSVPTVSRPAPPPAAASPTPSPRPTEQPPDMPSPTTPVPTESEAVPPAPPGPPTPSLSVPPGPGPEETRRPEGRS</sequence>
<feature type="compositionally biased region" description="Basic and acidic residues" evidence="1">
    <location>
        <begin position="171"/>
        <end position="180"/>
    </location>
</feature>
<proteinExistence type="predicted"/>
<keyword evidence="2" id="KW-1133">Transmembrane helix</keyword>
<evidence type="ECO:0000256" key="2">
    <source>
        <dbReference type="SAM" id="Phobius"/>
    </source>
</evidence>